<keyword evidence="2" id="KW-1185">Reference proteome</keyword>
<protein>
    <submittedName>
        <fullName evidence="1">Uncharacterized protein</fullName>
    </submittedName>
</protein>
<evidence type="ECO:0000313" key="2">
    <source>
        <dbReference type="Proteomes" id="UP001187415"/>
    </source>
</evidence>
<proteinExistence type="predicted"/>
<gene>
    <name evidence="1" type="ORF">Q5P01_016066</name>
</gene>
<comment type="caution">
    <text evidence="1">The sequence shown here is derived from an EMBL/GenBank/DDBJ whole genome shotgun (WGS) entry which is preliminary data.</text>
</comment>
<dbReference type="AlphaFoldDB" id="A0AA88MFX9"/>
<evidence type="ECO:0000313" key="1">
    <source>
        <dbReference type="EMBL" id="KAK2835582.1"/>
    </source>
</evidence>
<accession>A0AA88MFX9</accession>
<organism evidence="1 2">
    <name type="scientific">Channa striata</name>
    <name type="common">Snakehead murrel</name>
    <name type="synonym">Ophicephalus striatus</name>
    <dbReference type="NCBI Taxonomy" id="64152"/>
    <lineage>
        <taxon>Eukaryota</taxon>
        <taxon>Metazoa</taxon>
        <taxon>Chordata</taxon>
        <taxon>Craniata</taxon>
        <taxon>Vertebrata</taxon>
        <taxon>Euteleostomi</taxon>
        <taxon>Actinopterygii</taxon>
        <taxon>Neopterygii</taxon>
        <taxon>Teleostei</taxon>
        <taxon>Neoteleostei</taxon>
        <taxon>Acanthomorphata</taxon>
        <taxon>Anabantaria</taxon>
        <taxon>Anabantiformes</taxon>
        <taxon>Channoidei</taxon>
        <taxon>Channidae</taxon>
        <taxon>Channa</taxon>
    </lineage>
</organism>
<reference evidence="1" key="1">
    <citation type="submission" date="2023-07" db="EMBL/GenBank/DDBJ databases">
        <title>Chromosome-level Genome Assembly of Striped Snakehead (Channa striata).</title>
        <authorList>
            <person name="Liu H."/>
        </authorList>
    </citation>
    <scope>NUCLEOTIDE SEQUENCE</scope>
    <source>
        <strain evidence="1">Gz</strain>
        <tissue evidence="1">Muscle</tissue>
    </source>
</reference>
<dbReference type="Proteomes" id="UP001187415">
    <property type="component" value="Unassembled WGS sequence"/>
</dbReference>
<dbReference type="EMBL" id="JAUPFM010000012">
    <property type="protein sequence ID" value="KAK2835582.1"/>
    <property type="molecule type" value="Genomic_DNA"/>
</dbReference>
<name>A0AA88MFX9_CHASR</name>
<sequence length="122" mass="13238">MLSVNGRVKYCTLTISLREESDLELPVWRGRKHRLEDEAKTVEAGGLGMGAGSACDEAAAMKTCTLEEPNLQCQCYHSNPGDICHRANEQTSASCDDDENPTGFSHRRLSKKAGANLAVNVV</sequence>